<feature type="domain" description="Arrestin C-terminal-like" evidence="1">
    <location>
        <begin position="4"/>
        <end position="103"/>
    </location>
</feature>
<dbReference type="RefSeq" id="XP_012939062.1">
    <property type="nucleotide sequence ID" value="XM_013083608.1"/>
</dbReference>
<dbReference type="GeneID" id="106012020"/>
<gene>
    <name evidence="3" type="primary">LOC106012020</name>
</gene>
<protein>
    <submittedName>
        <fullName evidence="3">Uncharacterized protein LOC106012020</fullName>
    </submittedName>
</protein>
<proteinExistence type="predicted"/>
<accession>A0ABM1A1R5</accession>
<evidence type="ECO:0000313" key="2">
    <source>
        <dbReference type="Proteomes" id="UP000694888"/>
    </source>
</evidence>
<dbReference type="InterPro" id="IPR014756">
    <property type="entry name" value="Ig_E-set"/>
</dbReference>
<dbReference type="Pfam" id="PF02752">
    <property type="entry name" value="Arrestin_C"/>
    <property type="match status" value="1"/>
</dbReference>
<evidence type="ECO:0000313" key="3">
    <source>
        <dbReference type="RefSeq" id="XP_012939062.1"/>
    </source>
</evidence>
<name>A0ABM1A1R5_APLCA</name>
<reference evidence="3" key="1">
    <citation type="submission" date="2025-08" db="UniProtKB">
        <authorList>
            <consortium name="RefSeq"/>
        </authorList>
    </citation>
    <scope>IDENTIFICATION</scope>
</reference>
<dbReference type="InterPro" id="IPR011022">
    <property type="entry name" value="Arrestin_C-like"/>
</dbReference>
<keyword evidence="2" id="KW-1185">Reference proteome</keyword>
<sequence>MNFSGRWISLIQAAVLQESYYYAQGKEIIFRQYLNTHDDVFDTGFRTGRRWHEIKLLVPPYLADSGLETCKIMRVKYFFQFKVQLEKKEDIMVETPLYIGHHPDEMVEDGKDLLLGRMWQGITSLPQESPRQEFPWLDPTEQQQQLQAQAQDFPLDNYYR</sequence>
<dbReference type="Gene3D" id="2.60.40.640">
    <property type="match status" value="1"/>
</dbReference>
<dbReference type="SUPFAM" id="SSF81296">
    <property type="entry name" value="E set domains"/>
    <property type="match status" value="1"/>
</dbReference>
<organism evidence="2 3">
    <name type="scientific">Aplysia californica</name>
    <name type="common">California sea hare</name>
    <dbReference type="NCBI Taxonomy" id="6500"/>
    <lineage>
        <taxon>Eukaryota</taxon>
        <taxon>Metazoa</taxon>
        <taxon>Spiralia</taxon>
        <taxon>Lophotrochozoa</taxon>
        <taxon>Mollusca</taxon>
        <taxon>Gastropoda</taxon>
        <taxon>Heterobranchia</taxon>
        <taxon>Euthyneura</taxon>
        <taxon>Tectipleura</taxon>
        <taxon>Aplysiida</taxon>
        <taxon>Aplysioidea</taxon>
        <taxon>Aplysiidae</taxon>
        <taxon>Aplysia</taxon>
    </lineage>
</organism>
<evidence type="ECO:0000259" key="1">
    <source>
        <dbReference type="Pfam" id="PF02752"/>
    </source>
</evidence>
<dbReference type="Proteomes" id="UP000694888">
    <property type="component" value="Unplaced"/>
</dbReference>
<dbReference type="InterPro" id="IPR014752">
    <property type="entry name" value="Arrestin-like_C"/>
</dbReference>